<accession>A0A517N1X8</accession>
<dbReference type="KEGG" id="amob:HG15A2_44840"/>
<dbReference type="Gene3D" id="3.30.465.10">
    <property type="match status" value="1"/>
</dbReference>
<evidence type="ECO:0000313" key="4">
    <source>
        <dbReference type="EMBL" id="QDT01142.1"/>
    </source>
</evidence>
<dbReference type="PANTHER" id="PTHR43762:SF1">
    <property type="entry name" value="D-ARABINONO-1,4-LACTONE OXIDASE"/>
    <property type="match status" value="1"/>
</dbReference>
<dbReference type="InterPro" id="IPR016169">
    <property type="entry name" value="FAD-bd_PCMH_sub2"/>
</dbReference>
<dbReference type="InterPro" id="IPR010031">
    <property type="entry name" value="FAD_lactone_oxidase-like"/>
</dbReference>
<dbReference type="InterPro" id="IPR036318">
    <property type="entry name" value="FAD-bd_PCMH-like_sf"/>
</dbReference>
<dbReference type="InterPro" id="IPR016164">
    <property type="entry name" value="FAD-linked_Oxase-like_C"/>
</dbReference>
<dbReference type="SUPFAM" id="SSF55103">
    <property type="entry name" value="FAD-linked oxidases, C-terminal domain"/>
    <property type="match status" value="1"/>
</dbReference>
<dbReference type="InterPro" id="IPR006094">
    <property type="entry name" value="Oxid_FAD_bind_N"/>
</dbReference>
<evidence type="ECO:0000259" key="3">
    <source>
        <dbReference type="PROSITE" id="PS51387"/>
    </source>
</evidence>
<dbReference type="AlphaFoldDB" id="A0A517N1X8"/>
<dbReference type="RefSeq" id="WP_145063120.1">
    <property type="nucleotide sequence ID" value="NZ_CP036263.1"/>
</dbReference>
<organism evidence="4 5">
    <name type="scientific">Adhaeretor mobilis</name>
    <dbReference type="NCBI Taxonomy" id="1930276"/>
    <lineage>
        <taxon>Bacteria</taxon>
        <taxon>Pseudomonadati</taxon>
        <taxon>Planctomycetota</taxon>
        <taxon>Planctomycetia</taxon>
        <taxon>Pirellulales</taxon>
        <taxon>Lacipirellulaceae</taxon>
        <taxon>Adhaeretor</taxon>
    </lineage>
</organism>
<sequence>MKRILRSWLGLATVTVLGVVLTRPAWHLFSTAWKDQHASYTLPEGYVDDASRMNATKVAEVWPIPTDREEAERQLALLLERAREEKLSVSISGARHSMGGHTFVPGGLVIDMLPFREMQFDEQTNLLTVGAGARWRDVLAYLDPLGKSVAIMQSNNDFTVGGSISVNCHGWQLGKPPIASSVESFRLMLANGQISNCSRTDSPELFALALGGYGLFGVILDVQLRVVPNETYTTRQSIVKTTALPATFLEAASEKSNATLAFARLRVSDEAFLEQALLCLSYRDRHSGSAIPNLAESGNTNLRRTIFRGSVDSDYGKEMRWKAETKLRPKLTPERFSRNQVFNESVEVFRNRDPKASDILHEYFIPPRNFGIFITQARRLIRASGCDLLNVTIRYVEPDSDAMLNYAREAALAIVMLYNQNMDSASEAHMTELSRQLIDAALQAEGTYYLPYRLHATREQFQRAYPQSDEFFRQKSVYDPELVFQNQFYRSYAPAEERRR</sequence>
<reference evidence="4 5" key="1">
    <citation type="submission" date="2019-02" db="EMBL/GenBank/DDBJ databases">
        <title>Deep-cultivation of Planctomycetes and their phenomic and genomic characterization uncovers novel biology.</title>
        <authorList>
            <person name="Wiegand S."/>
            <person name="Jogler M."/>
            <person name="Boedeker C."/>
            <person name="Pinto D."/>
            <person name="Vollmers J."/>
            <person name="Rivas-Marin E."/>
            <person name="Kohn T."/>
            <person name="Peeters S.H."/>
            <person name="Heuer A."/>
            <person name="Rast P."/>
            <person name="Oberbeckmann S."/>
            <person name="Bunk B."/>
            <person name="Jeske O."/>
            <person name="Meyerdierks A."/>
            <person name="Storesund J.E."/>
            <person name="Kallscheuer N."/>
            <person name="Luecker S."/>
            <person name="Lage O.M."/>
            <person name="Pohl T."/>
            <person name="Merkel B.J."/>
            <person name="Hornburger P."/>
            <person name="Mueller R.-W."/>
            <person name="Bruemmer F."/>
            <person name="Labrenz M."/>
            <person name="Spormann A.M."/>
            <person name="Op den Camp H."/>
            <person name="Overmann J."/>
            <person name="Amann R."/>
            <person name="Jetten M.S.M."/>
            <person name="Mascher T."/>
            <person name="Medema M.H."/>
            <person name="Devos D.P."/>
            <person name="Kaster A.-K."/>
            <person name="Ovreas L."/>
            <person name="Rohde M."/>
            <person name="Galperin M.Y."/>
            <person name="Jogler C."/>
        </authorList>
    </citation>
    <scope>NUCLEOTIDE SEQUENCE [LARGE SCALE GENOMIC DNA]</scope>
    <source>
        <strain evidence="4 5">HG15A2</strain>
    </source>
</reference>
<dbReference type="EMBL" id="CP036263">
    <property type="protein sequence ID" value="QDT01142.1"/>
    <property type="molecule type" value="Genomic_DNA"/>
</dbReference>
<protein>
    <submittedName>
        <fullName evidence="4">Putative oxidoreductase ORF5 in fasciation locus</fullName>
    </submittedName>
</protein>
<keyword evidence="2" id="KW-0274">FAD</keyword>
<dbReference type="Proteomes" id="UP000319852">
    <property type="component" value="Chromosome"/>
</dbReference>
<name>A0A517N1X8_9BACT</name>
<dbReference type="OrthoDB" id="9768764at2"/>
<evidence type="ECO:0000313" key="5">
    <source>
        <dbReference type="Proteomes" id="UP000319852"/>
    </source>
</evidence>
<feature type="domain" description="FAD-binding PCMH-type" evidence="3">
    <location>
        <begin position="53"/>
        <end position="229"/>
    </location>
</feature>
<evidence type="ECO:0000256" key="2">
    <source>
        <dbReference type="ARBA" id="ARBA00022827"/>
    </source>
</evidence>
<proteinExistence type="predicted"/>
<dbReference type="PANTHER" id="PTHR43762">
    <property type="entry name" value="L-GULONOLACTONE OXIDASE"/>
    <property type="match status" value="1"/>
</dbReference>
<dbReference type="InterPro" id="IPR016166">
    <property type="entry name" value="FAD-bd_PCMH"/>
</dbReference>
<keyword evidence="1" id="KW-0285">Flavoprotein</keyword>
<dbReference type="SUPFAM" id="SSF56176">
    <property type="entry name" value="FAD-binding/transporter-associated domain-like"/>
    <property type="match status" value="1"/>
</dbReference>
<dbReference type="GO" id="GO:0071949">
    <property type="term" value="F:FAD binding"/>
    <property type="evidence" value="ECO:0007669"/>
    <property type="project" value="InterPro"/>
</dbReference>
<dbReference type="GO" id="GO:0016899">
    <property type="term" value="F:oxidoreductase activity, acting on the CH-OH group of donors, oxygen as acceptor"/>
    <property type="evidence" value="ECO:0007669"/>
    <property type="project" value="InterPro"/>
</dbReference>
<dbReference type="PROSITE" id="PS51387">
    <property type="entry name" value="FAD_PCMH"/>
    <property type="match status" value="1"/>
</dbReference>
<evidence type="ECO:0000256" key="1">
    <source>
        <dbReference type="ARBA" id="ARBA00022630"/>
    </source>
</evidence>
<keyword evidence="5" id="KW-1185">Reference proteome</keyword>
<gene>
    <name evidence="4" type="primary">fas5</name>
    <name evidence="4" type="ORF">HG15A2_44840</name>
</gene>
<dbReference type="Pfam" id="PF01565">
    <property type="entry name" value="FAD_binding_4"/>
    <property type="match status" value="1"/>
</dbReference>